<protein>
    <submittedName>
        <fullName evidence="3">Uncharacterized protein</fullName>
    </submittedName>
</protein>
<keyword evidence="2" id="KW-0812">Transmembrane</keyword>
<name>F3QSP1_9BACT</name>
<dbReference type="STRING" id="762982.HMPREF9442_01201"/>
<keyword evidence="1" id="KW-0175">Coiled coil</keyword>
<feature type="coiled-coil region" evidence="1">
    <location>
        <begin position="225"/>
        <end position="252"/>
    </location>
</feature>
<sequence length="331" mass="34475">MERTYVFNSDGTGGGSKMDITALLPGMIGGGRSVDPNLLALMGNRNGFGGQDGWWSIIWLVVIASIFGWNGNGGFFGGRGGNGCNGLPAELAGNSGRELLMQAIQGNGNAISQLASSFNCSTQQIQTALCNVQNSITQVGNQVGLSTNQIINAMQSGNQAILTQLADCCCKTQNAITTMGYENQLAMCNQTNQLVNTANQNTLSLRDGATANTNAILAKLDAIQNQALQDKIAALTAEKASLTAEISQRNQNATILNAVGQQIAPLAAGLQALQGDVDGIKCRMPQTVPVQYPNIVGVNLDTYRAAAFGAYAGDAYGRSGYGCGCNGGYWG</sequence>
<dbReference type="EMBL" id="AFBR01000028">
    <property type="protein sequence ID" value="EGG55328.1"/>
    <property type="molecule type" value="Genomic_DNA"/>
</dbReference>
<keyword evidence="2" id="KW-1133">Transmembrane helix</keyword>
<dbReference type="RefSeq" id="WP_008626143.1">
    <property type="nucleotide sequence ID" value="NZ_GL883831.1"/>
</dbReference>
<dbReference type="AlphaFoldDB" id="F3QSP1"/>
<keyword evidence="4" id="KW-1185">Reference proteome</keyword>
<dbReference type="OrthoDB" id="1100377at2"/>
<reference evidence="3 4" key="1">
    <citation type="submission" date="2011-02" db="EMBL/GenBank/DDBJ databases">
        <authorList>
            <person name="Weinstock G."/>
            <person name="Sodergren E."/>
            <person name="Clifton S."/>
            <person name="Fulton L."/>
            <person name="Fulton B."/>
            <person name="Courtney L."/>
            <person name="Fronick C."/>
            <person name="Harrison M."/>
            <person name="Strong C."/>
            <person name="Farmer C."/>
            <person name="Delahaunty K."/>
            <person name="Markovic C."/>
            <person name="Hall O."/>
            <person name="Minx P."/>
            <person name="Tomlinson C."/>
            <person name="Mitreva M."/>
            <person name="Hou S."/>
            <person name="Chen J."/>
            <person name="Wollam A."/>
            <person name="Pepin K.H."/>
            <person name="Johnson M."/>
            <person name="Bhonagiri V."/>
            <person name="Zhang X."/>
            <person name="Suruliraj S."/>
            <person name="Warren W."/>
            <person name="Chinwalla A."/>
            <person name="Mardis E.R."/>
            <person name="Wilson R.K."/>
        </authorList>
    </citation>
    <scope>NUCLEOTIDE SEQUENCE [LARGE SCALE GENOMIC DNA]</scope>
    <source>
        <strain evidence="3 4">YIT 11841</strain>
    </source>
</reference>
<evidence type="ECO:0000313" key="4">
    <source>
        <dbReference type="Proteomes" id="UP000005546"/>
    </source>
</evidence>
<comment type="caution">
    <text evidence="3">The sequence shown here is derived from an EMBL/GenBank/DDBJ whole genome shotgun (WGS) entry which is preliminary data.</text>
</comment>
<dbReference type="eggNOG" id="ENOG502ZCDE">
    <property type="taxonomic scope" value="Bacteria"/>
</dbReference>
<proteinExistence type="predicted"/>
<organism evidence="3 4">
    <name type="scientific">Paraprevotella xylaniphila YIT 11841</name>
    <dbReference type="NCBI Taxonomy" id="762982"/>
    <lineage>
        <taxon>Bacteria</taxon>
        <taxon>Pseudomonadati</taxon>
        <taxon>Bacteroidota</taxon>
        <taxon>Bacteroidia</taxon>
        <taxon>Bacteroidales</taxon>
        <taxon>Prevotellaceae</taxon>
        <taxon>Paraprevotella</taxon>
    </lineage>
</organism>
<gene>
    <name evidence="3" type="ORF">HMPREF9442_01201</name>
</gene>
<evidence type="ECO:0000256" key="1">
    <source>
        <dbReference type="SAM" id="Coils"/>
    </source>
</evidence>
<dbReference type="HOGENOM" id="CLU_938961_0_0_10"/>
<accession>F3QSP1</accession>
<evidence type="ECO:0000313" key="3">
    <source>
        <dbReference type="EMBL" id="EGG55328.1"/>
    </source>
</evidence>
<evidence type="ECO:0000256" key="2">
    <source>
        <dbReference type="SAM" id="Phobius"/>
    </source>
</evidence>
<feature type="transmembrane region" description="Helical" evidence="2">
    <location>
        <begin position="53"/>
        <end position="69"/>
    </location>
</feature>
<dbReference type="Proteomes" id="UP000005546">
    <property type="component" value="Unassembled WGS sequence"/>
</dbReference>
<keyword evidence="2" id="KW-0472">Membrane</keyword>